<organism evidence="3">
    <name type="scientific">Xenopus tropicalis</name>
    <name type="common">Western clawed frog</name>
    <name type="synonym">Silurana tropicalis</name>
    <dbReference type="NCBI Taxonomy" id="8364"/>
    <lineage>
        <taxon>Eukaryota</taxon>
        <taxon>Metazoa</taxon>
        <taxon>Chordata</taxon>
        <taxon>Craniata</taxon>
        <taxon>Vertebrata</taxon>
        <taxon>Euteleostomi</taxon>
        <taxon>Amphibia</taxon>
        <taxon>Batrachia</taxon>
        <taxon>Anura</taxon>
        <taxon>Pipoidea</taxon>
        <taxon>Pipidae</taxon>
        <taxon>Xenopodinae</taxon>
        <taxon>Xenopus</taxon>
        <taxon>Silurana</taxon>
    </lineage>
</organism>
<dbReference type="Ensembl" id="ENSXETT00000115974">
    <property type="protein sequence ID" value="ENSXETP00000119414"/>
    <property type="gene ID" value="ENSXETG00000046428"/>
</dbReference>
<evidence type="ECO:0000259" key="2">
    <source>
        <dbReference type="PROSITE" id="PS50878"/>
    </source>
</evidence>
<feature type="region of interest" description="Disordered" evidence="1">
    <location>
        <begin position="139"/>
        <end position="161"/>
    </location>
</feature>
<dbReference type="PANTHER" id="PTHR33332">
    <property type="entry name" value="REVERSE TRANSCRIPTASE DOMAIN-CONTAINING PROTEIN"/>
    <property type="match status" value="1"/>
</dbReference>
<name>A0A803KG51_XENTR</name>
<feature type="domain" description="Reverse transcriptase" evidence="2">
    <location>
        <begin position="1"/>
        <end position="126"/>
    </location>
</feature>
<evidence type="ECO:0000313" key="3">
    <source>
        <dbReference type="Ensembl" id="ENSXETP00000119414"/>
    </source>
</evidence>
<sequence>ATILRSFSVSYNGESSSPLPLSVGVPQGSVLGPLLFSLYTSSLGKLINSFGFQYHLYADNTQIYLSSPDLNPELLTRVSSCLSAISTWMFQRYLKLNLSKTELVLFPPSNAHIVPEVSIQHKKYNIRTHSTKLTSRTRKINTNRDAQNSSKHKEGFKYKRL</sequence>
<feature type="compositionally biased region" description="Basic and acidic residues" evidence="1">
    <location>
        <begin position="151"/>
        <end position="161"/>
    </location>
</feature>
<dbReference type="GeneTree" id="ENSGT01120000271821"/>
<accession>A0A803KG51</accession>
<evidence type="ECO:0000256" key="1">
    <source>
        <dbReference type="SAM" id="MobiDB-lite"/>
    </source>
</evidence>
<dbReference type="Pfam" id="PF00078">
    <property type="entry name" value="RVT_1"/>
    <property type="match status" value="1"/>
</dbReference>
<dbReference type="InterPro" id="IPR000477">
    <property type="entry name" value="RT_dom"/>
</dbReference>
<protein>
    <recommendedName>
        <fullName evidence="2">Reverse transcriptase domain-containing protein</fullName>
    </recommendedName>
</protein>
<reference evidence="3" key="1">
    <citation type="journal article" date="2010" name="Science">
        <title>The genome of the Western clawed frog Xenopus tropicalis.</title>
        <authorList>
            <person name="Hellsten U."/>
            <person name="Harland R.M."/>
            <person name="Gilchrist M.J."/>
            <person name="Hendrix D."/>
            <person name="Jurka J."/>
            <person name="Kapitonov V."/>
            <person name="Ovcharenko I."/>
            <person name="Putnam N.H."/>
            <person name="Shu S."/>
            <person name="Taher L."/>
            <person name="Blitz I.L."/>
            <person name="Blumberg B."/>
            <person name="Dichmann D.S."/>
            <person name="Dubchak I."/>
            <person name="Amaya E."/>
            <person name="Detter J.C."/>
            <person name="Fletcher R."/>
            <person name="Gerhard D.S."/>
            <person name="Goodstein D."/>
            <person name="Graves T."/>
            <person name="Grigoriev I.V."/>
            <person name="Grimwood J."/>
            <person name="Kawashima T."/>
            <person name="Lindquist E."/>
            <person name="Lucas S.M."/>
            <person name="Mead P.E."/>
            <person name="Mitros T."/>
            <person name="Ogino H."/>
            <person name="Ohta Y."/>
            <person name="Poliakov A.V."/>
            <person name="Pollet N."/>
            <person name="Robert J."/>
            <person name="Salamov A."/>
            <person name="Sater A.K."/>
            <person name="Schmutz J."/>
            <person name="Terry A."/>
            <person name="Vize P.D."/>
            <person name="Warren W.C."/>
            <person name="Wells D."/>
            <person name="Wills A."/>
            <person name="Wilson R.K."/>
            <person name="Zimmerman L.B."/>
            <person name="Zorn A.M."/>
            <person name="Grainger R."/>
            <person name="Grammer T."/>
            <person name="Khokha M.K."/>
            <person name="Richardson P.M."/>
            <person name="Rokhsar D.S."/>
        </authorList>
    </citation>
    <scope>NUCLEOTIDE SEQUENCE [LARGE SCALE GENOMIC DNA]</scope>
    <source>
        <strain evidence="3">Nigerian</strain>
    </source>
</reference>
<dbReference type="AlphaFoldDB" id="A0A803KG51"/>
<reference evidence="3" key="2">
    <citation type="submission" date="2021-03" db="UniProtKB">
        <authorList>
            <consortium name="Ensembl"/>
        </authorList>
    </citation>
    <scope>IDENTIFICATION</scope>
</reference>
<dbReference type="PROSITE" id="PS50878">
    <property type="entry name" value="RT_POL"/>
    <property type="match status" value="1"/>
</dbReference>
<dbReference type="InParanoid" id="A0A803KG51"/>
<proteinExistence type="predicted"/>